<dbReference type="InterPro" id="IPR023401">
    <property type="entry name" value="ODC_N"/>
</dbReference>
<name>A0A383CWN4_9ZZZZ</name>
<dbReference type="SUPFAM" id="SSF51735">
    <property type="entry name" value="NAD(P)-binding Rossmann-fold domains"/>
    <property type="match status" value="1"/>
</dbReference>
<dbReference type="Gene3D" id="3.40.50.720">
    <property type="entry name" value="NAD(P)-binding Rossmann-like Domain"/>
    <property type="match status" value="1"/>
</dbReference>
<dbReference type="EMBL" id="UINC01212223">
    <property type="protein sequence ID" value="SVE36450.1"/>
    <property type="molecule type" value="Genomic_DNA"/>
</dbReference>
<proteinExistence type="predicted"/>
<dbReference type="Gene3D" id="3.30.1780.10">
    <property type="entry name" value="ornithine cyclodeaminase, domain 1"/>
    <property type="match status" value="1"/>
</dbReference>
<gene>
    <name evidence="1" type="ORF">METZ01_LOCUS489304</name>
</gene>
<dbReference type="InterPro" id="IPR003462">
    <property type="entry name" value="ODC_Mu_crystall"/>
</dbReference>
<accession>A0A383CWN4</accession>
<dbReference type="Pfam" id="PF02423">
    <property type="entry name" value="OCD_Mu_crystall"/>
    <property type="match status" value="1"/>
</dbReference>
<protein>
    <recommendedName>
        <fullName evidence="2">Ornithine cyclodeaminase</fullName>
    </recommendedName>
</protein>
<sequence length="117" mass="12780">KALVPNKVVKKTVHINAIGADMPGKQELDEKIFSNAKVITDSTAQCAKSGELQHALKAGKIKLDDVYSELGEIISKNKKGRENPEEITVFDSTGLGVQDSAISNYVFDKYCKVNKIN</sequence>
<feature type="non-terminal residue" evidence="1">
    <location>
        <position position="1"/>
    </location>
</feature>
<dbReference type="PANTHER" id="PTHR13812:SF19">
    <property type="entry name" value="KETIMINE REDUCTASE MU-CRYSTALLIN"/>
    <property type="match status" value="1"/>
</dbReference>
<evidence type="ECO:0008006" key="2">
    <source>
        <dbReference type="Google" id="ProtNLM"/>
    </source>
</evidence>
<dbReference type="InterPro" id="IPR036291">
    <property type="entry name" value="NAD(P)-bd_dom_sf"/>
</dbReference>
<dbReference type="GO" id="GO:0005737">
    <property type="term" value="C:cytoplasm"/>
    <property type="evidence" value="ECO:0007669"/>
    <property type="project" value="TreeGrafter"/>
</dbReference>
<evidence type="ECO:0000313" key="1">
    <source>
        <dbReference type="EMBL" id="SVE36450.1"/>
    </source>
</evidence>
<dbReference type="PANTHER" id="PTHR13812">
    <property type="entry name" value="KETIMINE REDUCTASE MU-CRYSTALLIN"/>
    <property type="match status" value="1"/>
</dbReference>
<reference evidence="1" key="1">
    <citation type="submission" date="2018-05" db="EMBL/GenBank/DDBJ databases">
        <authorList>
            <person name="Lanie J.A."/>
            <person name="Ng W.-L."/>
            <person name="Kazmierczak K.M."/>
            <person name="Andrzejewski T.M."/>
            <person name="Davidsen T.M."/>
            <person name="Wayne K.J."/>
            <person name="Tettelin H."/>
            <person name="Glass J.I."/>
            <person name="Rusch D."/>
            <person name="Podicherti R."/>
            <person name="Tsui H.-C.T."/>
            <person name="Winkler M.E."/>
        </authorList>
    </citation>
    <scope>NUCLEOTIDE SEQUENCE</scope>
</reference>
<organism evidence="1">
    <name type="scientific">marine metagenome</name>
    <dbReference type="NCBI Taxonomy" id="408172"/>
    <lineage>
        <taxon>unclassified sequences</taxon>
        <taxon>metagenomes</taxon>
        <taxon>ecological metagenomes</taxon>
    </lineage>
</organism>
<dbReference type="AlphaFoldDB" id="A0A383CWN4"/>